<feature type="coiled-coil region" evidence="3">
    <location>
        <begin position="345"/>
        <end position="372"/>
    </location>
</feature>
<keyword evidence="1 2" id="KW-0807">Transducer</keyword>
<protein>
    <submittedName>
        <fullName evidence="5">Methyl-accepting chemotaxis sensory transducer</fullName>
    </submittedName>
</protein>
<dbReference type="Pfam" id="PF00015">
    <property type="entry name" value="MCPsignal"/>
    <property type="match status" value="2"/>
</dbReference>
<accession>A0A4R1HDY5</accession>
<dbReference type="SMART" id="SM00283">
    <property type="entry name" value="MA"/>
    <property type="match status" value="2"/>
</dbReference>
<evidence type="ECO:0000256" key="2">
    <source>
        <dbReference type="PROSITE-ProRule" id="PRU00284"/>
    </source>
</evidence>
<evidence type="ECO:0000313" key="5">
    <source>
        <dbReference type="EMBL" id="TCK19778.1"/>
    </source>
</evidence>
<dbReference type="Gene3D" id="1.10.287.950">
    <property type="entry name" value="Methyl-accepting chemotaxis protein"/>
    <property type="match status" value="2"/>
</dbReference>
<dbReference type="InterPro" id="IPR004089">
    <property type="entry name" value="MCPsignal_dom"/>
</dbReference>
<dbReference type="GO" id="GO:0016020">
    <property type="term" value="C:membrane"/>
    <property type="evidence" value="ECO:0007669"/>
    <property type="project" value="InterPro"/>
</dbReference>
<reference evidence="5 6" key="1">
    <citation type="submission" date="2019-03" db="EMBL/GenBank/DDBJ databases">
        <title>Genomic Encyclopedia of Type Strains, Phase IV (KMG-IV): sequencing the most valuable type-strain genomes for metagenomic binning, comparative biology and taxonomic classification.</title>
        <authorList>
            <person name="Goeker M."/>
        </authorList>
    </citation>
    <scope>NUCLEOTIDE SEQUENCE [LARGE SCALE GENOMIC DNA]</scope>
    <source>
        <strain evidence="5 6">DSM 101</strain>
    </source>
</reference>
<organism evidence="5 6">
    <name type="scientific">Ancylobacter aquaticus</name>
    <dbReference type="NCBI Taxonomy" id="100"/>
    <lineage>
        <taxon>Bacteria</taxon>
        <taxon>Pseudomonadati</taxon>
        <taxon>Pseudomonadota</taxon>
        <taxon>Alphaproteobacteria</taxon>
        <taxon>Hyphomicrobiales</taxon>
        <taxon>Xanthobacteraceae</taxon>
        <taxon>Ancylobacter</taxon>
    </lineage>
</organism>
<dbReference type="GO" id="GO:0007165">
    <property type="term" value="P:signal transduction"/>
    <property type="evidence" value="ECO:0007669"/>
    <property type="project" value="UniProtKB-KW"/>
</dbReference>
<gene>
    <name evidence="5" type="ORF">EV667_4239</name>
</gene>
<dbReference type="Proteomes" id="UP000295030">
    <property type="component" value="Unassembled WGS sequence"/>
</dbReference>
<evidence type="ECO:0000313" key="6">
    <source>
        <dbReference type="Proteomes" id="UP000295030"/>
    </source>
</evidence>
<dbReference type="PANTHER" id="PTHR32089">
    <property type="entry name" value="METHYL-ACCEPTING CHEMOTAXIS PROTEIN MCPB"/>
    <property type="match status" value="1"/>
</dbReference>
<proteinExistence type="predicted"/>
<evidence type="ECO:0000256" key="1">
    <source>
        <dbReference type="ARBA" id="ARBA00023224"/>
    </source>
</evidence>
<comment type="caution">
    <text evidence="5">The sequence shown here is derived from an EMBL/GenBank/DDBJ whole genome shotgun (WGS) entry which is preliminary data.</text>
</comment>
<feature type="domain" description="Methyl-accepting transducer" evidence="4">
    <location>
        <begin position="58"/>
        <end position="315"/>
    </location>
</feature>
<dbReference type="SUPFAM" id="SSF58104">
    <property type="entry name" value="Methyl-accepting chemotaxis protein (MCP) signaling domain"/>
    <property type="match status" value="2"/>
</dbReference>
<dbReference type="PANTHER" id="PTHR32089:SF112">
    <property type="entry name" value="LYSOZYME-LIKE PROTEIN-RELATED"/>
    <property type="match status" value="1"/>
</dbReference>
<dbReference type="PROSITE" id="PS50111">
    <property type="entry name" value="CHEMOTAXIS_TRANSDUC_2"/>
    <property type="match status" value="2"/>
</dbReference>
<evidence type="ECO:0000259" key="4">
    <source>
        <dbReference type="PROSITE" id="PS50111"/>
    </source>
</evidence>
<dbReference type="AlphaFoldDB" id="A0A4R1HDY5"/>
<sequence length="640" mass="66010">MALVKSSKITAGADKHGAIVSPPAITKTVAAPRAKRTVSRNDKASERLAAATEELAGGLVEASAAAEELRRSMEQIAAGAEEAAGGAQEQLAAIQAVGANLVIARSQADAARRRTEAVQIVVAETAIQITASIRSIERNAERQQASVVMIGELERRARDIGEITQTVGKISDQTNLLALNAAIEAARAGDHGRGFAVVAEEVRALAEASEKSATEVQGLADTVQVEVRTVADAIKEASELAQAQARFGAEVVGGLETMRTDMVRLTEGSDEILTAAMEAESASVEAQRGAEQVASAAEEQAAAAGEAQSAIQQQAESLEQGQVAAHALARVTDALRNSDAGSSEVEQIASTAEELSATIQELSSAAAQIMAAVAQIDRGAQQQAAATQQTSAALTQIESSALIAQENASTANDRVAAIEAVLKQSRASIEQLMEGVGTALTRTQASFATVLQLETMGRRIEKIVDKIALVAIQTTMLAVSGSVEAARAGDAGRGFALVSGDIRSLARDSSESVDRIKDTVRAILEQIGSLRRDCEQTILTAEAEVQANRTIVGSLEKLDADVSVMSAANKTILQGAQAILGAAGQSAEAARQIAAAAEEASAASRQAATASSQQAQGADDLAAAIEEIASLADEFKQQNG</sequence>
<feature type="domain" description="Methyl-accepting transducer" evidence="4">
    <location>
        <begin position="358"/>
        <end position="629"/>
    </location>
</feature>
<evidence type="ECO:0000256" key="3">
    <source>
        <dbReference type="SAM" id="Coils"/>
    </source>
</evidence>
<dbReference type="EMBL" id="SMFY01000005">
    <property type="protein sequence ID" value="TCK19778.1"/>
    <property type="molecule type" value="Genomic_DNA"/>
</dbReference>
<keyword evidence="6" id="KW-1185">Reference proteome</keyword>
<name>A0A4R1HDY5_ANCAQ</name>
<keyword evidence="3" id="KW-0175">Coiled coil</keyword>
<dbReference type="OrthoDB" id="5292010at2"/>